<protein>
    <submittedName>
        <fullName evidence="1">Uncharacterized protein</fullName>
    </submittedName>
</protein>
<name>A0A6J5M1Z9_9CAUD</name>
<reference evidence="1" key="1">
    <citation type="submission" date="2020-04" db="EMBL/GenBank/DDBJ databases">
        <authorList>
            <person name="Chiriac C."/>
            <person name="Salcher M."/>
            <person name="Ghai R."/>
            <person name="Kavagutti S V."/>
        </authorList>
    </citation>
    <scope>NUCLEOTIDE SEQUENCE</scope>
</reference>
<organism evidence="1">
    <name type="scientific">uncultured Caudovirales phage</name>
    <dbReference type="NCBI Taxonomy" id="2100421"/>
    <lineage>
        <taxon>Viruses</taxon>
        <taxon>Duplodnaviria</taxon>
        <taxon>Heunggongvirae</taxon>
        <taxon>Uroviricota</taxon>
        <taxon>Caudoviricetes</taxon>
        <taxon>Peduoviridae</taxon>
        <taxon>Maltschvirus</taxon>
        <taxon>Maltschvirus maltsch</taxon>
    </lineage>
</organism>
<proteinExistence type="predicted"/>
<gene>
    <name evidence="1" type="ORF">UFOVP340_51</name>
</gene>
<dbReference type="EMBL" id="LR796350">
    <property type="protein sequence ID" value="CAB4139553.1"/>
    <property type="molecule type" value="Genomic_DNA"/>
</dbReference>
<accession>A0A6J5M1Z9</accession>
<evidence type="ECO:0000313" key="1">
    <source>
        <dbReference type="EMBL" id="CAB4139553.1"/>
    </source>
</evidence>
<sequence length="93" mass="10144">MAKKKRSRKKKVDNMAIHHDEQLEGALMQCMKTLKDYCGEGAIIVQAPSGKWKVLTFGGGNKDDNFHRVLGNVLAAGVMAIEDGPGDASEWTV</sequence>